<dbReference type="InterPro" id="IPR025315">
    <property type="entry name" value="DUF4220"/>
</dbReference>
<reference evidence="2" key="1">
    <citation type="submission" date="2015-06" db="UniProtKB">
        <authorList>
            <consortium name="EnsemblPlants"/>
        </authorList>
    </citation>
    <scope>IDENTIFICATION</scope>
</reference>
<protein>
    <recommendedName>
        <fullName evidence="1">DUF4220 domain-containing protein</fullName>
    </recommendedName>
</protein>
<feature type="domain" description="DUF4220" evidence="1">
    <location>
        <begin position="304"/>
        <end position="375"/>
    </location>
</feature>
<feature type="domain" description="DUF4220" evidence="1">
    <location>
        <begin position="111"/>
        <end position="301"/>
    </location>
</feature>
<name>N1R1L7_AEGTA</name>
<dbReference type="ExpressionAtlas" id="N1R1L7">
    <property type="expression patterns" value="baseline"/>
</dbReference>
<dbReference type="Pfam" id="PF13968">
    <property type="entry name" value="DUF4220"/>
    <property type="match status" value="2"/>
</dbReference>
<dbReference type="AlphaFoldDB" id="N1R1L7"/>
<evidence type="ECO:0000259" key="1">
    <source>
        <dbReference type="Pfam" id="PF13968"/>
    </source>
</evidence>
<dbReference type="Pfam" id="PF04578">
    <property type="entry name" value="DUF594"/>
    <property type="match status" value="1"/>
</dbReference>
<dbReference type="InterPro" id="IPR007658">
    <property type="entry name" value="DUF594"/>
</dbReference>
<organism evidence="2">
    <name type="scientific">Aegilops tauschii</name>
    <name type="common">Tausch's goatgrass</name>
    <name type="synonym">Aegilops squarrosa</name>
    <dbReference type="NCBI Taxonomy" id="37682"/>
    <lineage>
        <taxon>Eukaryota</taxon>
        <taxon>Viridiplantae</taxon>
        <taxon>Streptophyta</taxon>
        <taxon>Embryophyta</taxon>
        <taxon>Tracheophyta</taxon>
        <taxon>Spermatophyta</taxon>
        <taxon>Magnoliopsida</taxon>
        <taxon>Liliopsida</taxon>
        <taxon>Poales</taxon>
        <taxon>Poaceae</taxon>
        <taxon>BOP clade</taxon>
        <taxon>Pooideae</taxon>
        <taxon>Triticodae</taxon>
        <taxon>Triticeae</taxon>
        <taxon>Triticinae</taxon>
        <taxon>Aegilops</taxon>
    </lineage>
</organism>
<accession>N1R1L7</accession>
<dbReference type="EnsemblPlants" id="EMT16524">
    <property type="protein sequence ID" value="EMT16524"/>
    <property type="gene ID" value="F775_17352"/>
</dbReference>
<proteinExistence type="predicted"/>
<dbReference type="PANTHER" id="PTHR31325">
    <property type="entry name" value="OS01G0798800 PROTEIN-RELATED"/>
    <property type="match status" value="1"/>
</dbReference>
<evidence type="ECO:0000313" key="2">
    <source>
        <dbReference type="EnsemblPlants" id="EMT16524"/>
    </source>
</evidence>
<sequence length="613" mass="69530">MPTIYKYCPRKLLRYFTEKVGERLRGQIFRVNALMVVMGILMGFMVGIGTYGHRYRHIPLIRFLFLAATTLFLPIVSYIVSSSDLDNYKSTTILIETTVVYCRARAHIMFVLIWTALVLNVGINTTALVAADAREGRSIPPNMTLLIQAMWTSYLGVYICIVSGPPPQMILFLLGPFGVIFAKLVLKCYAWYIATQSLAFGRNARLIVGYMEQLASEHMPPLIVTGEHTMQIQEKPCGYQLKSMSYRLRDDMYNKGLVTFDKVWQLNDTLLRSKSPQLKELCFSFALFKLLRCRIARFNIFWKYILAALVILAEVRDIAFYIRSNWIKVALICQYVKHGSWRQSATIQRCVGCVLRSKGKLIRNWEDKMGQSSVLVLHPSKTPMALLRHLIPLSGQNTKTPSAVKSAIVGALRKGYERGQINGDVPSFQRILHLQDDDEIIWTFGERARLPTHQPPSDTDHISAANHISQYCAYLVAHYPELLPEDDEWCKSLYKAVEKDAKRVLIGNDSMSEVEYRRRLIQLLSAERNHEVLKDGARLAEQLAEEGEEVAWKALAAFWSDMILYVAPSDNIDGHMEAIARGGELITLLWALVTHLGIVGRSDNTTDAATVDV</sequence>